<dbReference type="VEuPathDB" id="FungiDB:HZS61_014080"/>
<dbReference type="VEuPathDB" id="FungiDB:FOC1_g10005307"/>
<name>A0A2H3T1Y7_FUSOX</name>
<dbReference type="VEuPathDB" id="FungiDB:FOXG_18685"/>
<reference evidence="3" key="1">
    <citation type="submission" date="2016-09" db="EMBL/GenBank/DDBJ databases">
        <authorList>
            <person name="Guldener U."/>
        </authorList>
    </citation>
    <scope>NUCLEOTIDE SEQUENCE [LARGE SCALE GENOMIC DNA]</scope>
    <source>
        <strain evidence="3">V64-1</strain>
    </source>
</reference>
<dbReference type="VEuPathDB" id="FungiDB:FOMG_03317"/>
<keyword evidence="1" id="KW-0732">Signal</keyword>
<dbReference type="VEuPathDB" id="FungiDB:FOXG_03917"/>
<protein>
    <submittedName>
        <fullName evidence="2">Uncharacterized protein</fullName>
    </submittedName>
</protein>
<dbReference type="Proteomes" id="UP000219369">
    <property type="component" value="Unassembled WGS sequence"/>
</dbReference>
<dbReference type="VEuPathDB" id="FungiDB:FOZG_03243"/>
<dbReference type="EMBL" id="FMJY01000003">
    <property type="protein sequence ID" value="SCO81549.1"/>
    <property type="molecule type" value="Genomic_DNA"/>
</dbReference>
<organism evidence="2 3">
    <name type="scientific">Fusarium oxysporum</name>
    <name type="common">Fusarium vascular wilt</name>
    <dbReference type="NCBI Taxonomy" id="5507"/>
    <lineage>
        <taxon>Eukaryota</taxon>
        <taxon>Fungi</taxon>
        <taxon>Dikarya</taxon>
        <taxon>Ascomycota</taxon>
        <taxon>Pezizomycotina</taxon>
        <taxon>Sordariomycetes</taxon>
        <taxon>Hypocreomycetidae</taxon>
        <taxon>Hypocreales</taxon>
        <taxon>Nectriaceae</taxon>
        <taxon>Fusarium</taxon>
        <taxon>Fusarium oxysporum species complex</taxon>
    </lineage>
</organism>
<feature type="signal peptide" evidence="1">
    <location>
        <begin position="1"/>
        <end position="25"/>
    </location>
</feature>
<evidence type="ECO:0000313" key="3">
    <source>
        <dbReference type="Proteomes" id="UP000219369"/>
    </source>
</evidence>
<sequence length="288" mass="32800">MSPLSSTLCYSAFFILFLFVHFTETANLDTKHPAKGLLKVRLDYGLATQPVRGEDEGEGSHRWVFSSYLEFKDPVSTITDSQLRMMAQNAHKEMEIDMMQYDPEDKDGQFAILPTVMTILAFDNKIILASSQRGRSGFINEWPQSPVKLSLDRCSVFWRERALANPTTYSNPYSWHRNKAKCGEVNSFHLYYMTNDRPIPDLSPKMRVTSVRKQGRDYKIVPPCGQNKNGVDSKDEWGCNLLVPDQKVKYISDDVAAKGYGLNKIAGGVQRKGQIQMCTRNHIIWDGE</sequence>
<proteinExistence type="predicted"/>
<dbReference type="AlphaFoldDB" id="A0A2H3T1Y7"/>
<dbReference type="OrthoDB" id="3780330at2759"/>
<evidence type="ECO:0000313" key="2">
    <source>
        <dbReference type="EMBL" id="SCO81549.1"/>
    </source>
</evidence>
<gene>
    <name evidence="2" type="ORF">FRV6_05762</name>
</gene>
<accession>A0A2H3T1Y7</accession>
<evidence type="ECO:0000256" key="1">
    <source>
        <dbReference type="SAM" id="SignalP"/>
    </source>
</evidence>
<feature type="chain" id="PRO_5013655701" evidence="1">
    <location>
        <begin position="26"/>
        <end position="288"/>
    </location>
</feature>